<dbReference type="GO" id="GO:0006508">
    <property type="term" value="P:proteolysis"/>
    <property type="evidence" value="ECO:0007669"/>
    <property type="project" value="UniProtKB-KW"/>
</dbReference>
<reference evidence="6 7" key="1">
    <citation type="submission" date="2017-07" db="EMBL/GenBank/DDBJ databases">
        <title>Leptospira spp. isolated from tropical soils.</title>
        <authorList>
            <person name="Thibeaux R."/>
            <person name="Iraola G."/>
            <person name="Ferres I."/>
            <person name="Bierque E."/>
            <person name="Girault D."/>
            <person name="Soupe-Gilbert M.-E."/>
            <person name="Picardeau M."/>
            <person name="Goarant C."/>
        </authorList>
    </citation>
    <scope>NUCLEOTIDE SEQUENCE [LARGE SCALE GENOMIC DNA]</scope>
    <source>
        <strain evidence="4 7">FH2-B-C1</strain>
        <strain evidence="5 6">FH2-B-D1</strain>
    </source>
</reference>
<evidence type="ECO:0000256" key="2">
    <source>
        <dbReference type="SAM" id="SignalP"/>
    </source>
</evidence>
<accession>A0A2M9YSH5</accession>
<comment type="caution">
    <text evidence="4">The sequence shown here is derived from an EMBL/GenBank/DDBJ whole genome shotgun (WGS) entry which is preliminary data.</text>
</comment>
<keyword evidence="1" id="KW-0479">Metal-binding</keyword>
<dbReference type="Proteomes" id="UP000232188">
    <property type="component" value="Unassembled WGS sequence"/>
</dbReference>
<proteinExistence type="predicted"/>
<keyword evidence="2" id="KW-0732">Signal</keyword>
<dbReference type="SMART" id="SM00235">
    <property type="entry name" value="ZnMc"/>
    <property type="match status" value="1"/>
</dbReference>
<feature type="binding site" evidence="1">
    <location>
        <position position="227"/>
    </location>
    <ligand>
        <name>Zn(2+)</name>
        <dbReference type="ChEBI" id="CHEBI:29105"/>
        <note>catalytic</note>
    </ligand>
</feature>
<keyword evidence="1" id="KW-0378">Hydrolase</keyword>
<feature type="active site" evidence="1">
    <location>
        <position position="228"/>
    </location>
</feature>
<evidence type="ECO:0000313" key="6">
    <source>
        <dbReference type="Proteomes" id="UP000232149"/>
    </source>
</evidence>
<dbReference type="GO" id="GO:0008270">
    <property type="term" value="F:zinc ion binding"/>
    <property type="evidence" value="ECO:0007669"/>
    <property type="project" value="UniProtKB-UniRule"/>
</dbReference>
<dbReference type="EMBL" id="NPDV01000003">
    <property type="protein sequence ID" value="PJZ54450.1"/>
    <property type="molecule type" value="Genomic_DNA"/>
</dbReference>
<feature type="binding site" evidence="1">
    <location>
        <position position="231"/>
    </location>
    <ligand>
        <name>Zn(2+)</name>
        <dbReference type="ChEBI" id="CHEBI:29105"/>
        <note>catalytic</note>
    </ligand>
</feature>
<name>A0A2M9YSH5_9LEPT</name>
<dbReference type="Pfam" id="PF01400">
    <property type="entry name" value="Astacin"/>
    <property type="match status" value="1"/>
</dbReference>
<dbReference type="AlphaFoldDB" id="A0A2M9YSH5"/>
<dbReference type="EMBL" id="NPDU01000035">
    <property type="protein sequence ID" value="PJZ61302.1"/>
    <property type="molecule type" value="Genomic_DNA"/>
</dbReference>
<keyword evidence="1" id="KW-0482">Metalloprotease</keyword>
<dbReference type="InterPro" id="IPR024079">
    <property type="entry name" value="MetalloPept_cat_dom_sf"/>
</dbReference>
<organism evidence="4 7">
    <name type="scientific">Leptospira adleri</name>
    <dbReference type="NCBI Taxonomy" id="2023186"/>
    <lineage>
        <taxon>Bacteria</taxon>
        <taxon>Pseudomonadati</taxon>
        <taxon>Spirochaetota</taxon>
        <taxon>Spirochaetia</taxon>
        <taxon>Leptospirales</taxon>
        <taxon>Leptospiraceae</taxon>
        <taxon>Leptospira</taxon>
    </lineage>
</organism>
<dbReference type="InterPro" id="IPR001506">
    <property type="entry name" value="Peptidase_M12A"/>
</dbReference>
<feature type="chain" id="PRO_5014929286" description="Peptidase M12A domain-containing protein" evidence="2">
    <location>
        <begin position="29"/>
        <end position="331"/>
    </location>
</feature>
<dbReference type="PROSITE" id="PS51864">
    <property type="entry name" value="ASTACIN"/>
    <property type="match status" value="1"/>
</dbReference>
<dbReference type="CDD" id="cd04280">
    <property type="entry name" value="ZnMc_astacin_like"/>
    <property type="match status" value="1"/>
</dbReference>
<feature type="binding site" evidence="1">
    <location>
        <position position="237"/>
    </location>
    <ligand>
        <name>Zn(2+)</name>
        <dbReference type="ChEBI" id="CHEBI:29105"/>
        <note>catalytic</note>
    </ligand>
</feature>
<dbReference type="InterPro" id="IPR034035">
    <property type="entry name" value="Astacin-like_dom"/>
</dbReference>
<protein>
    <recommendedName>
        <fullName evidence="3">Peptidase M12A domain-containing protein</fullName>
    </recommendedName>
</protein>
<dbReference type="GO" id="GO:0004222">
    <property type="term" value="F:metalloendopeptidase activity"/>
    <property type="evidence" value="ECO:0007669"/>
    <property type="project" value="UniProtKB-UniRule"/>
</dbReference>
<keyword evidence="1" id="KW-0862">Zinc</keyword>
<keyword evidence="6" id="KW-1185">Reference proteome</keyword>
<dbReference type="SUPFAM" id="SSF55486">
    <property type="entry name" value="Metalloproteases ('zincins'), catalytic domain"/>
    <property type="match status" value="1"/>
</dbReference>
<evidence type="ECO:0000256" key="1">
    <source>
        <dbReference type="PROSITE-ProRule" id="PRU01211"/>
    </source>
</evidence>
<comment type="cofactor">
    <cofactor evidence="1">
        <name>Zn(2+)</name>
        <dbReference type="ChEBI" id="CHEBI:29105"/>
    </cofactor>
    <text evidence="1">Binds 1 zinc ion per subunit.</text>
</comment>
<evidence type="ECO:0000313" key="7">
    <source>
        <dbReference type="Proteomes" id="UP000232188"/>
    </source>
</evidence>
<dbReference type="InterPro" id="IPR006026">
    <property type="entry name" value="Peptidase_Metallo"/>
</dbReference>
<evidence type="ECO:0000313" key="5">
    <source>
        <dbReference type="EMBL" id="PJZ61302.1"/>
    </source>
</evidence>
<dbReference type="PRINTS" id="PR00480">
    <property type="entry name" value="ASTACIN"/>
</dbReference>
<dbReference type="Gene3D" id="3.40.390.10">
    <property type="entry name" value="Collagenase (Catalytic Domain)"/>
    <property type="match status" value="1"/>
</dbReference>
<gene>
    <name evidence="5" type="ORF">CH376_13945</name>
    <name evidence="4" type="ORF">CH380_05115</name>
</gene>
<dbReference type="RefSeq" id="WP_100784678.1">
    <property type="nucleotide sequence ID" value="NZ_NPDU01000035.1"/>
</dbReference>
<evidence type="ECO:0000259" key="3">
    <source>
        <dbReference type="PROSITE" id="PS51864"/>
    </source>
</evidence>
<dbReference type="Proteomes" id="UP000232149">
    <property type="component" value="Unassembled WGS sequence"/>
</dbReference>
<sequence length="331" mass="36566">MRLKNKLILFPIRFIVLLLASCANSVSSYVTEKETIELIAGTLFAFSKNQVVCQPIGSLPTRGNESIFSGPTNLNQELFPLADATPNRISKFGSFSTPTGTISAEYSQLNSGEFIVGGDMVFKNKIDLFSDTRTPRTFAISSPFARLWANKTVPYTLHSSLKETTRITRAIDYYSIHTEIRFVPRTIEIDYVNFQDNQSGCNSNIGKIGGKQDINVGNECGVSAVVHEMGHSLGLLHEHQRPDRDSFISVVWLNVPPSGSGGFVRFEKPAGIETTAPNYDLCSIMHYSSYSTLNLTTLAPLIITKDEKTIPYPTGFSATDIFTIHNLYNGI</sequence>
<dbReference type="PANTHER" id="PTHR10127">
    <property type="entry name" value="DISCOIDIN, CUB, EGF, LAMININ , AND ZINC METALLOPROTEASE DOMAIN CONTAINING"/>
    <property type="match status" value="1"/>
</dbReference>
<evidence type="ECO:0000313" key="4">
    <source>
        <dbReference type="EMBL" id="PJZ54450.1"/>
    </source>
</evidence>
<keyword evidence="1" id="KW-0645">Protease</keyword>
<dbReference type="PANTHER" id="PTHR10127:SF850">
    <property type="entry name" value="METALLOENDOPEPTIDASE"/>
    <property type="match status" value="1"/>
</dbReference>
<feature type="signal peptide" evidence="2">
    <location>
        <begin position="1"/>
        <end position="28"/>
    </location>
</feature>
<comment type="caution">
    <text evidence="1">Lacks conserved residue(s) required for the propagation of feature annotation.</text>
</comment>
<feature type="domain" description="Peptidase M12A" evidence="3">
    <location>
        <begin position="138"/>
        <end position="331"/>
    </location>
</feature>